<dbReference type="Proteomes" id="UP000440578">
    <property type="component" value="Unassembled WGS sequence"/>
</dbReference>
<dbReference type="InterPro" id="IPR020234">
    <property type="entry name" value="Mite_allergen_group-7"/>
</dbReference>
<keyword evidence="2" id="KW-1185">Reference proteome</keyword>
<evidence type="ECO:0000313" key="2">
    <source>
        <dbReference type="Proteomes" id="UP000440578"/>
    </source>
</evidence>
<organism evidence="1 2">
    <name type="scientific">Amphibalanus amphitrite</name>
    <name type="common">Striped barnacle</name>
    <name type="synonym">Balanus amphitrite</name>
    <dbReference type="NCBI Taxonomy" id="1232801"/>
    <lineage>
        <taxon>Eukaryota</taxon>
        <taxon>Metazoa</taxon>
        <taxon>Ecdysozoa</taxon>
        <taxon>Arthropoda</taxon>
        <taxon>Crustacea</taxon>
        <taxon>Multicrustacea</taxon>
        <taxon>Cirripedia</taxon>
        <taxon>Thoracica</taxon>
        <taxon>Thoracicalcarea</taxon>
        <taxon>Balanomorpha</taxon>
        <taxon>Balanoidea</taxon>
        <taxon>Balanidae</taxon>
        <taxon>Amphibalaninae</taxon>
        <taxon>Amphibalanus</taxon>
    </lineage>
</organism>
<dbReference type="Gene3D" id="3.15.10.50">
    <property type="match status" value="1"/>
</dbReference>
<comment type="caution">
    <text evidence="1">The sequence shown here is derived from an EMBL/GenBank/DDBJ whole genome shotgun (WGS) entry which is preliminary data.</text>
</comment>
<proteinExistence type="predicted"/>
<evidence type="ECO:0000313" key="1">
    <source>
        <dbReference type="EMBL" id="KAF0292782.1"/>
    </source>
</evidence>
<dbReference type="AlphaFoldDB" id="A0A6A4VQ16"/>
<reference evidence="1 2" key="1">
    <citation type="submission" date="2019-07" db="EMBL/GenBank/DDBJ databases">
        <title>Draft genome assembly of a fouling barnacle, Amphibalanus amphitrite (Darwin, 1854): The first reference genome for Thecostraca.</title>
        <authorList>
            <person name="Kim W."/>
        </authorList>
    </citation>
    <scope>NUCLEOTIDE SEQUENCE [LARGE SCALE GENOMIC DNA]</scope>
    <source>
        <strain evidence="1">SNU_AA5</strain>
        <tissue evidence="1">Soma without cirri and trophi</tissue>
    </source>
</reference>
<sequence>MYRPAVLSRPLTVPAVRQVSAARWVLALAVLGAARAAVPDQQRLVRLLQRALEQQLAAEPLQSTANANDYFDRTLANARHLVLDNGLDPLPLPDEKLAVLGTGVVLHDGHLDGLSNVHRTGDAIMSYDGEWLGISGHIGFNGFGAGYSCKIEVIGIGPDVTATATITETSVFFSAKISSQTLAIELVDFKIEQVGKIDVDITGLGIFDWLLEPLTEAIVNLLDGIVVDIINLILEPMLRSFIESIDLMAIIKDLI</sequence>
<protein>
    <submittedName>
        <fullName evidence="1">Uncharacterized protein</fullName>
    </submittedName>
</protein>
<dbReference type="InterPro" id="IPR038602">
    <property type="entry name" value="Mite_allergen_7_sf"/>
</dbReference>
<gene>
    <name evidence="1" type="ORF">FJT64_000168</name>
</gene>
<dbReference type="EMBL" id="VIIS01001797">
    <property type="protein sequence ID" value="KAF0292782.1"/>
    <property type="molecule type" value="Genomic_DNA"/>
</dbReference>
<dbReference type="Pfam" id="PF16984">
    <property type="entry name" value="Grp7_allergen"/>
    <property type="match status" value="1"/>
</dbReference>
<dbReference type="OrthoDB" id="6419576at2759"/>
<accession>A0A6A4VQ16</accession>
<name>A0A6A4VQ16_AMPAM</name>